<dbReference type="InterPro" id="IPR042099">
    <property type="entry name" value="ANL_N_sf"/>
</dbReference>
<dbReference type="InterPro" id="IPR045851">
    <property type="entry name" value="AMP-bd_C_sf"/>
</dbReference>
<dbReference type="Pfam" id="PF00501">
    <property type="entry name" value="AMP-binding"/>
    <property type="match status" value="1"/>
</dbReference>
<dbReference type="FunFam" id="3.40.50.12780:FF:000013">
    <property type="entry name" value="Long-chain-fatty-acid--AMP ligase FadD32"/>
    <property type="match status" value="1"/>
</dbReference>
<dbReference type="AlphaFoldDB" id="A0A917QQQ6"/>
<comment type="similarity">
    <text evidence="1">Belongs to the ATP-dependent AMP-binding enzyme family.</text>
</comment>
<reference evidence="6" key="1">
    <citation type="journal article" date="2014" name="Int. J. Syst. Evol. Microbiol.">
        <title>Complete genome sequence of Corynebacterium casei LMG S-19264T (=DSM 44701T), isolated from a smear-ripened cheese.</title>
        <authorList>
            <consortium name="US DOE Joint Genome Institute (JGI-PGF)"/>
            <person name="Walter F."/>
            <person name="Albersmeier A."/>
            <person name="Kalinowski J."/>
            <person name="Ruckert C."/>
        </authorList>
    </citation>
    <scope>NUCLEOTIDE SEQUENCE</scope>
    <source>
        <strain evidence="6">CGMCC 4.7278</strain>
    </source>
</reference>
<dbReference type="GO" id="GO:0071766">
    <property type="term" value="P:Actinobacterium-type cell wall biogenesis"/>
    <property type="evidence" value="ECO:0007669"/>
    <property type="project" value="UniProtKB-ARBA"/>
</dbReference>
<keyword evidence="3" id="KW-0276">Fatty acid metabolism</keyword>
<dbReference type="Gene3D" id="3.40.50.12780">
    <property type="entry name" value="N-terminal domain of ligase-like"/>
    <property type="match status" value="1"/>
</dbReference>
<dbReference type="PROSITE" id="PS00455">
    <property type="entry name" value="AMP_BINDING"/>
    <property type="match status" value="1"/>
</dbReference>
<dbReference type="SUPFAM" id="SSF56801">
    <property type="entry name" value="Acetyl-CoA synthetase-like"/>
    <property type="match status" value="1"/>
</dbReference>
<comment type="caution">
    <text evidence="6">The sequence shown here is derived from an EMBL/GenBank/DDBJ whole genome shotgun (WGS) entry which is preliminary data.</text>
</comment>
<proteinExistence type="inferred from homology"/>
<name>A0A917QQQ6_9NOCA</name>
<gene>
    <name evidence="6" type="ORF">GCM10011591_39410</name>
</gene>
<dbReference type="InterPro" id="IPR000873">
    <property type="entry name" value="AMP-dep_synth/lig_dom"/>
</dbReference>
<dbReference type="GO" id="GO:0005886">
    <property type="term" value="C:plasma membrane"/>
    <property type="evidence" value="ECO:0007669"/>
    <property type="project" value="TreeGrafter"/>
</dbReference>
<evidence type="ECO:0000256" key="3">
    <source>
        <dbReference type="ARBA" id="ARBA00022832"/>
    </source>
</evidence>
<dbReference type="PANTHER" id="PTHR22754:SF32">
    <property type="entry name" value="DISCO-INTERACTING PROTEIN 2"/>
    <property type="match status" value="1"/>
</dbReference>
<dbReference type="Gene3D" id="3.30.300.30">
    <property type="match status" value="1"/>
</dbReference>
<keyword evidence="7" id="KW-1185">Reference proteome</keyword>
<dbReference type="InterPro" id="IPR040097">
    <property type="entry name" value="FAAL/FAAC"/>
</dbReference>
<dbReference type="GO" id="GO:0006633">
    <property type="term" value="P:fatty acid biosynthetic process"/>
    <property type="evidence" value="ECO:0007669"/>
    <property type="project" value="TreeGrafter"/>
</dbReference>
<evidence type="ECO:0000256" key="4">
    <source>
        <dbReference type="ARBA" id="ARBA00023098"/>
    </source>
</evidence>
<accession>A0A917QQQ6</accession>
<dbReference type="Proteomes" id="UP000612956">
    <property type="component" value="Unassembled WGS sequence"/>
</dbReference>
<sequence length="529" mass="57578">MEARYLSKRVPACAWRLASIQLFGRAEMAEELLVHRLERWAELRPEVVAVRYVSEPRALTHRDAVDSISYAELYRRSCRIAAGLRTSLAVGDRALLTFSPGLDYVCAFVACQMARIVAVPLYPPSSQANMQRFVDVARNCSAGAVLTTATWAQRCADALSDAEVAAPVFPIEILAEHDEELPSLELSGELAFLQYTSGSTGTPRGVMVTQQNLAANLVALSERFGIGPEDHQASWLPPYHDMGLIAGILQPLYDGITTTLMSPFEFLRDSLGWLDVISHFQATYTGAPNFGYAQCTRHACDERLIGMDLRRLRLAFCGAEPVSAGVLDGFGARFASTGFDAGAFLPAYGLAEATLIVSGTQGDGVRSVLIPATTDAKFYGQQMAVQSTTVALGRPIRDTEVCIVNPDSGVRLNDGLLGEVWVRGPGIAAGYWHSPEETQVVFRAIARPDDGRGPFMRTGDLGFLTDERLCIAGRIKDLLIVNGRNVYPQDIETAAWSADERLRPGGQRLLPQAASPIHGSCWSRNIAIR</sequence>
<evidence type="ECO:0000313" key="6">
    <source>
        <dbReference type="EMBL" id="GGK63258.1"/>
    </source>
</evidence>
<reference evidence="6" key="2">
    <citation type="submission" date="2020-09" db="EMBL/GenBank/DDBJ databases">
        <authorList>
            <person name="Sun Q."/>
            <person name="Zhou Y."/>
        </authorList>
    </citation>
    <scope>NUCLEOTIDE SEQUENCE</scope>
    <source>
        <strain evidence="6">CGMCC 4.7278</strain>
    </source>
</reference>
<evidence type="ECO:0000259" key="5">
    <source>
        <dbReference type="Pfam" id="PF00501"/>
    </source>
</evidence>
<feature type="domain" description="AMP-dependent synthetase/ligase" evidence="5">
    <location>
        <begin position="37"/>
        <end position="432"/>
    </location>
</feature>
<evidence type="ECO:0000256" key="1">
    <source>
        <dbReference type="ARBA" id="ARBA00006432"/>
    </source>
</evidence>
<dbReference type="GO" id="GO:0016874">
    <property type="term" value="F:ligase activity"/>
    <property type="evidence" value="ECO:0007669"/>
    <property type="project" value="UniProtKB-KW"/>
</dbReference>
<dbReference type="CDD" id="cd05931">
    <property type="entry name" value="FAAL"/>
    <property type="match status" value="1"/>
</dbReference>
<keyword evidence="4" id="KW-0443">Lipid metabolism</keyword>
<dbReference type="EMBL" id="BMMW01000004">
    <property type="protein sequence ID" value="GGK63258.1"/>
    <property type="molecule type" value="Genomic_DNA"/>
</dbReference>
<dbReference type="PANTHER" id="PTHR22754">
    <property type="entry name" value="DISCO-INTERACTING PROTEIN 2 DIP2 -RELATED"/>
    <property type="match status" value="1"/>
</dbReference>
<organism evidence="6 7">
    <name type="scientific">Nocardia camponoti</name>
    <dbReference type="NCBI Taxonomy" id="1616106"/>
    <lineage>
        <taxon>Bacteria</taxon>
        <taxon>Bacillati</taxon>
        <taxon>Actinomycetota</taxon>
        <taxon>Actinomycetes</taxon>
        <taxon>Mycobacteriales</taxon>
        <taxon>Nocardiaceae</taxon>
        <taxon>Nocardia</taxon>
    </lineage>
</organism>
<protein>
    <recommendedName>
        <fullName evidence="5">AMP-dependent synthetase/ligase domain-containing protein</fullName>
    </recommendedName>
</protein>
<evidence type="ECO:0000256" key="2">
    <source>
        <dbReference type="ARBA" id="ARBA00022598"/>
    </source>
</evidence>
<keyword evidence="2" id="KW-0436">Ligase</keyword>
<evidence type="ECO:0000313" key="7">
    <source>
        <dbReference type="Proteomes" id="UP000612956"/>
    </source>
</evidence>
<dbReference type="InterPro" id="IPR020845">
    <property type="entry name" value="AMP-binding_CS"/>
</dbReference>
<dbReference type="GO" id="GO:0070566">
    <property type="term" value="F:adenylyltransferase activity"/>
    <property type="evidence" value="ECO:0007669"/>
    <property type="project" value="TreeGrafter"/>
</dbReference>